<name>A0A1M5DGS3_9BACT</name>
<keyword evidence="2" id="KW-1185">Reference proteome</keyword>
<organism evidence="1 2">
    <name type="scientific">Fodinibius roseus</name>
    <dbReference type="NCBI Taxonomy" id="1194090"/>
    <lineage>
        <taxon>Bacteria</taxon>
        <taxon>Pseudomonadati</taxon>
        <taxon>Balneolota</taxon>
        <taxon>Balneolia</taxon>
        <taxon>Balneolales</taxon>
        <taxon>Balneolaceae</taxon>
        <taxon>Fodinibius</taxon>
    </lineage>
</organism>
<dbReference type="AlphaFoldDB" id="A0A1M5DGS3"/>
<dbReference type="STRING" id="1194090.SAMN05443144_111109"/>
<proteinExistence type="predicted"/>
<accession>A0A1M5DGS3</accession>
<reference evidence="1 2" key="1">
    <citation type="submission" date="2016-11" db="EMBL/GenBank/DDBJ databases">
        <authorList>
            <person name="Jaros S."/>
            <person name="Januszkiewicz K."/>
            <person name="Wedrychowicz H."/>
        </authorList>
    </citation>
    <scope>NUCLEOTIDE SEQUENCE [LARGE SCALE GENOMIC DNA]</scope>
    <source>
        <strain evidence="1 2">DSM 21986</strain>
    </source>
</reference>
<evidence type="ECO:0000313" key="2">
    <source>
        <dbReference type="Proteomes" id="UP000184041"/>
    </source>
</evidence>
<dbReference type="OrthoDB" id="1523473at2"/>
<sequence length="351" mass="38283">MGRPLIYICTITLVVLGILQINLNNRHIALAKRTASYANEVEMRNVAHSAIEATLYKLRDNAGWRNDNNPYVVDFDHSSASVIIEDYTVNSSLTADQLRLMSKVDLAADTVMVNYKVRIIYPQIPEIPAALALTDPDFLPNFYGSFDINGNDESGVEAVGLPGISVIDQASRDKILDSTTEKQLGQIVGETGTPSVEVDPAMDFETMSHFIAQLESKATYLTGQYTSDLGSRDNPGVFMVEDYAKITSNVNGYGILIIKKSGDLDLTSLDLAGTFNFYGLVLLENTWTFDGKGTVAIHGSVMMGSPEGSTTTTIDLGGNLNILYNSSALNYAREAAKQTMPATFDILDIYE</sequence>
<dbReference type="RefSeq" id="WP_073064165.1">
    <property type="nucleotide sequence ID" value="NZ_FQUS01000011.1"/>
</dbReference>
<evidence type="ECO:0000313" key="1">
    <source>
        <dbReference type="EMBL" id="SHF66074.1"/>
    </source>
</evidence>
<protein>
    <submittedName>
        <fullName evidence="1">Uncharacterized protein</fullName>
    </submittedName>
</protein>
<dbReference type="EMBL" id="FQUS01000011">
    <property type="protein sequence ID" value="SHF66074.1"/>
    <property type="molecule type" value="Genomic_DNA"/>
</dbReference>
<gene>
    <name evidence="1" type="ORF">SAMN05443144_111109</name>
</gene>
<dbReference type="Proteomes" id="UP000184041">
    <property type="component" value="Unassembled WGS sequence"/>
</dbReference>